<keyword evidence="2" id="KW-0808">Transferase</keyword>
<feature type="domain" description="Aminoglycoside phosphotransferase" evidence="1">
    <location>
        <begin position="34"/>
        <end position="237"/>
    </location>
</feature>
<dbReference type="PANTHER" id="PTHR21310">
    <property type="entry name" value="AMINOGLYCOSIDE PHOSPHOTRANSFERASE-RELATED-RELATED"/>
    <property type="match status" value="1"/>
</dbReference>
<dbReference type="SUPFAM" id="SSF56112">
    <property type="entry name" value="Protein kinase-like (PK-like)"/>
    <property type="match status" value="1"/>
</dbReference>
<dbReference type="PANTHER" id="PTHR21310:SF15">
    <property type="entry name" value="AMINOGLYCOSIDE PHOSPHOTRANSFERASE DOMAIN-CONTAINING PROTEIN"/>
    <property type="match status" value="1"/>
</dbReference>
<comment type="caution">
    <text evidence="2">The sequence shown here is derived from an EMBL/GenBank/DDBJ whole genome shotgun (WGS) entry which is preliminary data.</text>
</comment>
<evidence type="ECO:0000259" key="1">
    <source>
        <dbReference type="Pfam" id="PF01636"/>
    </source>
</evidence>
<dbReference type="Gene3D" id="3.90.1200.10">
    <property type="match status" value="1"/>
</dbReference>
<keyword evidence="3" id="KW-1185">Reference proteome</keyword>
<dbReference type="Proteomes" id="UP001201262">
    <property type="component" value="Unassembled WGS sequence"/>
</dbReference>
<evidence type="ECO:0000313" key="2">
    <source>
        <dbReference type="EMBL" id="KAH8690196.1"/>
    </source>
</evidence>
<name>A0AAD4KJY9_9EURO</name>
<organism evidence="2 3">
    <name type="scientific">Talaromyces proteolyticus</name>
    <dbReference type="NCBI Taxonomy" id="1131652"/>
    <lineage>
        <taxon>Eukaryota</taxon>
        <taxon>Fungi</taxon>
        <taxon>Dikarya</taxon>
        <taxon>Ascomycota</taxon>
        <taxon>Pezizomycotina</taxon>
        <taxon>Eurotiomycetes</taxon>
        <taxon>Eurotiomycetidae</taxon>
        <taxon>Eurotiales</taxon>
        <taxon>Trichocomaceae</taxon>
        <taxon>Talaromyces</taxon>
        <taxon>Talaromyces sect. Bacilispori</taxon>
    </lineage>
</organism>
<accession>A0AAD4KJY9</accession>
<dbReference type="InterPro" id="IPR011009">
    <property type="entry name" value="Kinase-like_dom_sf"/>
</dbReference>
<dbReference type="InterPro" id="IPR002575">
    <property type="entry name" value="Aminoglycoside_PTrfase"/>
</dbReference>
<dbReference type="GeneID" id="70252802"/>
<dbReference type="RefSeq" id="XP_046066479.1">
    <property type="nucleotide sequence ID" value="XM_046222516.1"/>
</dbReference>
<evidence type="ECO:0000313" key="3">
    <source>
        <dbReference type="Proteomes" id="UP001201262"/>
    </source>
</evidence>
<reference evidence="2" key="1">
    <citation type="submission" date="2021-12" db="EMBL/GenBank/DDBJ databases">
        <title>Convergent genome expansion in fungi linked to evolution of root-endophyte symbiosis.</title>
        <authorList>
            <consortium name="DOE Joint Genome Institute"/>
            <person name="Ke Y.-H."/>
            <person name="Bonito G."/>
            <person name="Liao H.-L."/>
            <person name="Looney B."/>
            <person name="Rojas-Flechas A."/>
            <person name="Nash J."/>
            <person name="Hameed K."/>
            <person name="Schadt C."/>
            <person name="Martin F."/>
            <person name="Crous P.W."/>
            <person name="Miettinen O."/>
            <person name="Magnuson J.K."/>
            <person name="Labbe J."/>
            <person name="Jacobson D."/>
            <person name="Doktycz M.J."/>
            <person name="Veneault-Fourrey C."/>
            <person name="Kuo A."/>
            <person name="Mondo S."/>
            <person name="Calhoun S."/>
            <person name="Riley R."/>
            <person name="Ohm R."/>
            <person name="LaButti K."/>
            <person name="Andreopoulos B."/>
            <person name="Pangilinan J."/>
            <person name="Nolan M."/>
            <person name="Tritt A."/>
            <person name="Clum A."/>
            <person name="Lipzen A."/>
            <person name="Daum C."/>
            <person name="Barry K."/>
            <person name="Grigoriev I.V."/>
            <person name="Vilgalys R."/>
        </authorList>
    </citation>
    <scope>NUCLEOTIDE SEQUENCE</scope>
    <source>
        <strain evidence="2">PMI_201</strain>
    </source>
</reference>
<sequence>MAFRPENIPLVARRFWTSDELPSFCSNTLACPLSGGHCQVYKLGFSDQTTWAVRIPIHARNAPKEVVTSELQCKIEVLELLDASGFKWAPKLIGHDLSYDNEVGFPLIVYSWVSGDPLKWNDAAPLHRCDRDKVLRQVIQIILQLIQCTKAKKGPTLDFLTDAVDRKFIRVFRNQLPGISLEDCLALRASLPEVVHGELDDAPFLISHGDLSSNNILVDNDYNITGIIDWGFATYQPFPLAGGLPRFLVMETEESLIPSSVTQQDRRSLVTHLSQCSCEYAPLLALMYGAADADYRWMVLEAVFSKGTHKWLADCMWFKSGSTSRIDREILEREMEAFLSGRVNLGANLTREQVCQCLPWMKARDVQHLRFEQSA</sequence>
<dbReference type="Pfam" id="PF01636">
    <property type="entry name" value="APH"/>
    <property type="match status" value="1"/>
</dbReference>
<dbReference type="AlphaFoldDB" id="A0AAD4KJY9"/>
<keyword evidence="2" id="KW-0418">Kinase</keyword>
<proteinExistence type="predicted"/>
<protein>
    <submittedName>
        <fullName evidence="2">Kinase-like domain-containing protein</fullName>
    </submittedName>
</protein>
<dbReference type="GO" id="GO:0016301">
    <property type="term" value="F:kinase activity"/>
    <property type="evidence" value="ECO:0007669"/>
    <property type="project" value="UniProtKB-KW"/>
</dbReference>
<dbReference type="InterPro" id="IPR051678">
    <property type="entry name" value="AGP_Transferase"/>
</dbReference>
<gene>
    <name evidence="2" type="ORF">BGW36DRAFT_68353</name>
</gene>
<dbReference type="EMBL" id="JAJTJA010000014">
    <property type="protein sequence ID" value="KAH8690196.1"/>
    <property type="molecule type" value="Genomic_DNA"/>
</dbReference>